<evidence type="ECO:0008006" key="2">
    <source>
        <dbReference type="Google" id="ProtNLM"/>
    </source>
</evidence>
<accession>A0A7S2UCJ9</accession>
<proteinExistence type="predicted"/>
<gene>
    <name evidence="1" type="ORF">ASEP1449_LOCUS7498</name>
</gene>
<organism evidence="1">
    <name type="scientific">Attheya septentrionalis</name>
    <dbReference type="NCBI Taxonomy" id="420275"/>
    <lineage>
        <taxon>Eukaryota</taxon>
        <taxon>Sar</taxon>
        <taxon>Stramenopiles</taxon>
        <taxon>Ochrophyta</taxon>
        <taxon>Bacillariophyta</taxon>
        <taxon>Coscinodiscophyceae</taxon>
        <taxon>Chaetocerotophycidae</taxon>
        <taxon>Chaetocerotales</taxon>
        <taxon>Attheyaceae</taxon>
        <taxon>Attheya</taxon>
    </lineage>
</organism>
<dbReference type="AlphaFoldDB" id="A0A7S2UCJ9"/>
<dbReference type="InterPro" id="IPR016181">
    <property type="entry name" value="Acyl_CoA_acyltransferase"/>
</dbReference>
<evidence type="ECO:0000313" key="1">
    <source>
        <dbReference type="EMBL" id="CAD9815672.1"/>
    </source>
</evidence>
<sequence>MTRIKKSWLTPFSESMLLSLLVGSLRVFVLVIILAHSVNGFSSGSSLYSQQETRKCTVRHTQSHLTNSAWNPLDPLLRGKQEQVSSVTRQLPLLWSQVSEADSNKKNIFTHDDLVWKIRPDEHDAKNRFERALVKVAANLIRFDCLMKRQNPPEILCPKGGRARLEAHLKSSRGFFKKRQIARFGITTARGPPTPDIDETVREIYQVDANGARCGAVIYMFVEPEYRSQNVGELALEVISAIHSYQGCDFTILVADDNGSGKLVQWYENHGFVEAPRLQKMMGSPDGQYGKAMMTPAAVSSDFFDRCKLKWW</sequence>
<protein>
    <recommendedName>
        <fullName evidence="2">N-acetyltransferase domain-containing protein</fullName>
    </recommendedName>
</protein>
<dbReference type="EMBL" id="HBHQ01011205">
    <property type="protein sequence ID" value="CAD9815672.1"/>
    <property type="molecule type" value="Transcribed_RNA"/>
</dbReference>
<dbReference type="Gene3D" id="3.40.630.30">
    <property type="match status" value="1"/>
</dbReference>
<reference evidence="1" key="1">
    <citation type="submission" date="2021-01" db="EMBL/GenBank/DDBJ databases">
        <authorList>
            <person name="Corre E."/>
            <person name="Pelletier E."/>
            <person name="Niang G."/>
            <person name="Scheremetjew M."/>
            <person name="Finn R."/>
            <person name="Kale V."/>
            <person name="Holt S."/>
            <person name="Cochrane G."/>
            <person name="Meng A."/>
            <person name="Brown T."/>
            <person name="Cohen L."/>
        </authorList>
    </citation>
    <scope>NUCLEOTIDE SEQUENCE</scope>
    <source>
        <strain evidence="1">CCMP2084</strain>
    </source>
</reference>
<dbReference type="SUPFAM" id="SSF55729">
    <property type="entry name" value="Acyl-CoA N-acyltransferases (Nat)"/>
    <property type="match status" value="1"/>
</dbReference>
<name>A0A7S2UCJ9_9STRA</name>